<protein>
    <recommendedName>
        <fullName evidence="4">NmrA-like domain-containing protein</fullName>
    </recommendedName>
</protein>
<dbReference type="AlphaFoldDB" id="A0A8H5C5Z9"/>
<evidence type="ECO:0000256" key="2">
    <source>
        <dbReference type="ARBA" id="ARBA00023002"/>
    </source>
</evidence>
<feature type="region of interest" description="Disordered" evidence="3">
    <location>
        <begin position="269"/>
        <end position="329"/>
    </location>
</feature>
<dbReference type="SUPFAM" id="SSF51735">
    <property type="entry name" value="NAD(P)-binding Rossmann-fold domains"/>
    <property type="match status" value="1"/>
</dbReference>
<gene>
    <name evidence="5" type="ORF">D9758_017550</name>
</gene>
<evidence type="ECO:0000256" key="1">
    <source>
        <dbReference type="ARBA" id="ARBA00022857"/>
    </source>
</evidence>
<keyword evidence="2" id="KW-0560">Oxidoreductase</keyword>
<evidence type="ECO:0000313" key="5">
    <source>
        <dbReference type="EMBL" id="KAF5335895.1"/>
    </source>
</evidence>
<dbReference type="EMBL" id="JAACJM010000234">
    <property type="protein sequence ID" value="KAF5335895.1"/>
    <property type="molecule type" value="Genomic_DNA"/>
</dbReference>
<dbReference type="PANTHER" id="PTHR47706:SF9">
    <property type="entry name" value="NMRA-LIKE DOMAIN-CONTAINING PROTEIN-RELATED"/>
    <property type="match status" value="1"/>
</dbReference>
<dbReference type="InterPro" id="IPR008030">
    <property type="entry name" value="NmrA-like"/>
</dbReference>
<keyword evidence="6" id="KW-1185">Reference proteome</keyword>
<organism evidence="5 6">
    <name type="scientific">Tetrapyrgos nigripes</name>
    <dbReference type="NCBI Taxonomy" id="182062"/>
    <lineage>
        <taxon>Eukaryota</taxon>
        <taxon>Fungi</taxon>
        <taxon>Dikarya</taxon>
        <taxon>Basidiomycota</taxon>
        <taxon>Agaricomycotina</taxon>
        <taxon>Agaricomycetes</taxon>
        <taxon>Agaricomycetidae</taxon>
        <taxon>Agaricales</taxon>
        <taxon>Marasmiineae</taxon>
        <taxon>Marasmiaceae</taxon>
        <taxon>Tetrapyrgos</taxon>
    </lineage>
</organism>
<dbReference type="InterPro" id="IPR036291">
    <property type="entry name" value="NAD(P)-bd_dom_sf"/>
</dbReference>
<dbReference type="Gene3D" id="3.40.50.720">
    <property type="entry name" value="NAD(P)-binding Rossmann-like Domain"/>
    <property type="match status" value="1"/>
</dbReference>
<evidence type="ECO:0000259" key="4">
    <source>
        <dbReference type="Pfam" id="PF05368"/>
    </source>
</evidence>
<dbReference type="PANTHER" id="PTHR47706">
    <property type="entry name" value="NMRA-LIKE FAMILY PROTEIN"/>
    <property type="match status" value="1"/>
</dbReference>
<dbReference type="OrthoDB" id="5283654at2759"/>
<dbReference type="InterPro" id="IPR051609">
    <property type="entry name" value="NmrA/Isoflavone_reductase-like"/>
</dbReference>
<comment type="caution">
    <text evidence="5">The sequence shown here is derived from an EMBL/GenBank/DDBJ whole genome shotgun (WGS) entry which is preliminary data.</text>
</comment>
<feature type="domain" description="NmrA-like" evidence="4">
    <location>
        <begin position="10"/>
        <end position="237"/>
    </location>
</feature>
<keyword evidence="1" id="KW-0521">NADP</keyword>
<sequence length="329" mass="35584">MSNINTNTSFAVLGSNGAISPFVIDALAKHSGVKKLIVLSRPRPSSSSKPSNLPANAELVAVDYNNHSALVEVFTKYSTDVVISTLSDAAIFDAQKKAAVAAREAGVKVFVPVEFGNVTIGLAGKGERNGEGEGEDDIQVKKNRFAEFLKSIELPYIHVFTGLWLRWISWVFGYDVNQKFNIIGKGETPASFTAEEDIGGFLAHILTTLPLSQLSNTHFRLQGERLTVRQIADRLGKPYVTNVEAIPGSGPSDWKFRTLITSQCDSGVGSTGWDHFTQKDNPGPGPNPMSGKGEGEGQGKEGKEVKTRKPRGVGINFGKDMFGRGWRTS</sequence>
<name>A0A8H5C5Z9_9AGAR</name>
<evidence type="ECO:0000256" key="3">
    <source>
        <dbReference type="SAM" id="MobiDB-lite"/>
    </source>
</evidence>
<reference evidence="5 6" key="1">
    <citation type="journal article" date="2020" name="ISME J.">
        <title>Uncovering the hidden diversity of litter-decomposition mechanisms in mushroom-forming fungi.</title>
        <authorList>
            <person name="Floudas D."/>
            <person name="Bentzer J."/>
            <person name="Ahren D."/>
            <person name="Johansson T."/>
            <person name="Persson P."/>
            <person name="Tunlid A."/>
        </authorList>
    </citation>
    <scope>NUCLEOTIDE SEQUENCE [LARGE SCALE GENOMIC DNA]</scope>
    <source>
        <strain evidence="5 6">CBS 291.85</strain>
    </source>
</reference>
<proteinExistence type="predicted"/>
<evidence type="ECO:0000313" key="6">
    <source>
        <dbReference type="Proteomes" id="UP000559256"/>
    </source>
</evidence>
<dbReference type="Pfam" id="PF05368">
    <property type="entry name" value="NmrA"/>
    <property type="match status" value="1"/>
</dbReference>
<feature type="compositionally biased region" description="Basic and acidic residues" evidence="3">
    <location>
        <begin position="293"/>
        <end position="307"/>
    </location>
</feature>
<dbReference type="Proteomes" id="UP000559256">
    <property type="component" value="Unassembled WGS sequence"/>
</dbReference>
<accession>A0A8H5C5Z9</accession>
<dbReference type="GO" id="GO:0016491">
    <property type="term" value="F:oxidoreductase activity"/>
    <property type="evidence" value="ECO:0007669"/>
    <property type="project" value="UniProtKB-KW"/>
</dbReference>